<dbReference type="STRING" id="6277.A0A498SPQ7"/>
<dbReference type="AlphaFoldDB" id="A0A498SPQ7"/>
<reference evidence="1 2" key="1">
    <citation type="submission" date="2018-08" db="EMBL/GenBank/DDBJ databases">
        <authorList>
            <person name="Laetsch R D."/>
            <person name="Stevens L."/>
            <person name="Kumar S."/>
            <person name="Blaxter L. M."/>
        </authorList>
    </citation>
    <scope>NUCLEOTIDE SEQUENCE [LARGE SCALE GENOMIC DNA]</scope>
</reference>
<dbReference type="EMBL" id="UPTC01002678">
    <property type="protein sequence ID" value="VBB33763.1"/>
    <property type="molecule type" value="Genomic_DNA"/>
</dbReference>
<evidence type="ECO:0000313" key="1">
    <source>
        <dbReference type="EMBL" id="VBB33763.1"/>
    </source>
</evidence>
<evidence type="ECO:0000313" key="2">
    <source>
        <dbReference type="Proteomes" id="UP000276991"/>
    </source>
</evidence>
<sequence length="228" mass="26551">MPLMRRRWLSFSRFAMRPRNYGNGQQQQQPQQCRKRKTKKYYPGYTNVMQMECAGKRRKKDLQMFTTLSNNATLQRNVPFDLPRTVYLMRVLDNLRHQKPVKNDEEGTSEENTTQETFDTEEKMLPINDMQTATKHFSYAQSPSTNQHTSIPPFVPPPPIVFANLQPPNDDEALASMLMSCKSIMTTADCVVIRVGLEWLMYAHQYFDIYSKSPVKCLEVYSVTSNMN</sequence>
<keyword evidence="2" id="KW-1185">Reference proteome</keyword>
<name>A0A498SPQ7_ACAVI</name>
<dbReference type="Proteomes" id="UP000276991">
    <property type="component" value="Unassembled WGS sequence"/>
</dbReference>
<accession>A0A498SPQ7</accession>
<organism evidence="1 2">
    <name type="scientific">Acanthocheilonema viteae</name>
    <name type="common">Filarial nematode worm</name>
    <name type="synonym">Dipetalonema viteae</name>
    <dbReference type="NCBI Taxonomy" id="6277"/>
    <lineage>
        <taxon>Eukaryota</taxon>
        <taxon>Metazoa</taxon>
        <taxon>Ecdysozoa</taxon>
        <taxon>Nematoda</taxon>
        <taxon>Chromadorea</taxon>
        <taxon>Rhabditida</taxon>
        <taxon>Spirurina</taxon>
        <taxon>Spiruromorpha</taxon>
        <taxon>Filarioidea</taxon>
        <taxon>Onchocercidae</taxon>
        <taxon>Acanthocheilonema</taxon>
    </lineage>
</organism>
<protein>
    <submittedName>
        <fullName evidence="1">Uncharacterized protein</fullName>
    </submittedName>
</protein>
<gene>
    <name evidence="1" type="ORF">NAV_LOCUS8554</name>
</gene>
<proteinExistence type="predicted"/>